<comment type="caution">
    <text evidence="3">The sequence shown here is derived from an EMBL/GenBank/DDBJ whole genome shotgun (WGS) entry which is preliminary data.</text>
</comment>
<evidence type="ECO:0000313" key="4">
    <source>
        <dbReference type="Proteomes" id="UP000624244"/>
    </source>
</evidence>
<reference evidence="3" key="1">
    <citation type="submission" date="2019-11" db="EMBL/GenBank/DDBJ databases">
        <title>Bipolaris sorokiniana Genome sequencing.</title>
        <authorList>
            <person name="Wang H."/>
        </authorList>
    </citation>
    <scope>NUCLEOTIDE SEQUENCE</scope>
</reference>
<dbReference type="PANTHER" id="PTHR28173">
    <property type="entry name" value="RIBONUCLEASES P/MRP PROTEIN SUBUNIT POP8"/>
    <property type="match status" value="1"/>
</dbReference>
<dbReference type="Proteomes" id="UP000624244">
    <property type="component" value="Unassembled WGS sequence"/>
</dbReference>
<proteinExistence type="predicted"/>
<evidence type="ECO:0000256" key="1">
    <source>
        <dbReference type="SAM" id="MobiDB-lite"/>
    </source>
</evidence>
<dbReference type="GO" id="GO:0008033">
    <property type="term" value="P:tRNA processing"/>
    <property type="evidence" value="ECO:0007669"/>
    <property type="project" value="InterPro"/>
</dbReference>
<dbReference type="GO" id="GO:0000294">
    <property type="term" value="P:nuclear-transcribed mRNA catabolic process, RNase MRP-dependent"/>
    <property type="evidence" value="ECO:0007669"/>
    <property type="project" value="TreeGrafter"/>
</dbReference>
<dbReference type="InterPro" id="IPR049128">
    <property type="entry name" value="Pop8-like_dom"/>
</dbReference>
<evidence type="ECO:0000259" key="2">
    <source>
        <dbReference type="Pfam" id="PF20976"/>
    </source>
</evidence>
<dbReference type="PANTHER" id="PTHR28173:SF1">
    <property type="entry name" value="RIBONUCLEASES P_MRP PROTEIN SUBUNIT POP8"/>
    <property type="match status" value="1"/>
</dbReference>
<dbReference type="GO" id="GO:0004526">
    <property type="term" value="F:ribonuclease P activity"/>
    <property type="evidence" value="ECO:0007669"/>
    <property type="project" value="TreeGrafter"/>
</dbReference>
<dbReference type="EMBL" id="WNKQ01000012">
    <property type="protein sequence ID" value="KAF5848078.1"/>
    <property type="molecule type" value="Genomic_DNA"/>
</dbReference>
<sequence length="192" mass="20351">MRDYHLALAQKTKHSKTPQMAQDNDAPNAAPTSPDKDVDTSMPDAATPQPASKPEKPAHILHQTTFRKQTWSYLHLTLTSPSFPSSTSSTSTLQPDISPLLISPLLTSALRTYLGTMGAAIPVDILKTAGSEVWIRVPRQDVRGVRAALGSWVGRVEGEDVGVEEGKIGVAWRVLGGAGVLGGVGDGSEVFG</sequence>
<dbReference type="GO" id="GO:0005655">
    <property type="term" value="C:nucleolar ribonuclease P complex"/>
    <property type="evidence" value="ECO:0007669"/>
    <property type="project" value="InterPro"/>
</dbReference>
<dbReference type="InterPro" id="IPR020347">
    <property type="entry name" value="Pop8"/>
</dbReference>
<dbReference type="Pfam" id="PF20976">
    <property type="entry name" value="Pop8"/>
    <property type="match status" value="1"/>
</dbReference>
<protein>
    <recommendedName>
        <fullName evidence="2">Ribonucleases P/MRP subunit Pop8-like domain-containing protein</fullName>
    </recommendedName>
</protein>
<dbReference type="GO" id="GO:0000172">
    <property type="term" value="C:ribonuclease MRP complex"/>
    <property type="evidence" value="ECO:0007669"/>
    <property type="project" value="InterPro"/>
</dbReference>
<gene>
    <name evidence="3" type="ORF">GGP41_009304</name>
</gene>
<name>A0A8H5ZD11_COCSA</name>
<organism evidence="3 4">
    <name type="scientific">Cochliobolus sativus</name>
    <name type="common">Common root rot and spot blotch fungus</name>
    <name type="synonym">Bipolaris sorokiniana</name>
    <dbReference type="NCBI Taxonomy" id="45130"/>
    <lineage>
        <taxon>Eukaryota</taxon>
        <taxon>Fungi</taxon>
        <taxon>Dikarya</taxon>
        <taxon>Ascomycota</taxon>
        <taxon>Pezizomycotina</taxon>
        <taxon>Dothideomycetes</taxon>
        <taxon>Pleosporomycetidae</taxon>
        <taxon>Pleosporales</taxon>
        <taxon>Pleosporineae</taxon>
        <taxon>Pleosporaceae</taxon>
        <taxon>Bipolaris</taxon>
    </lineage>
</organism>
<feature type="region of interest" description="Disordered" evidence="1">
    <location>
        <begin position="1"/>
        <end position="58"/>
    </location>
</feature>
<evidence type="ECO:0000313" key="3">
    <source>
        <dbReference type="EMBL" id="KAF5848078.1"/>
    </source>
</evidence>
<dbReference type="AlphaFoldDB" id="A0A8H5ZD11"/>
<dbReference type="GO" id="GO:0000171">
    <property type="term" value="F:ribonuclease MRP activity"/>
    <property type="evidence" value="ECO:0007669"/>
    <property type="project" value="TreeGrafter"/>
</dbReference>
<accession>A0A8H5ZD11</accession>
<feature type="domain" description="Ribonucleases P/MRP subunit Pop8-like" evidence="2">
    <location>
        <begin position="71"/>
        <end position="152"/>
    </location>
</feature>
<dbReference type="GO" id="GO:0034965">
    <property type="term" value="P:intronic box C/D snoRNA processing"/>
    <property type="evidence" value="ECO:0007669"/>
    <property type="project" value="TreeGrafter"/>
</dbReference>